<dbReference type="InterPro" id="IPR029060">
    <property type="entry name" value="PIN-like_dom_sf"/>
</dbReference>
<accession>A0ABT5XCR6</accession>
<dbReference type="RefSeq" id="WP_316968277.1">
    <property type="nucleotide sequence ID" value="NZ_JARFPL010000006.1"/>
</dbReference>
<comment type="caution">
    <text evidence="8">The sequence shown here is derived from an EMBL/GenBank/DDBJ whole genome shotgun (WGS) entry which is preliminary data.</text>
</comment>
<evidence type="ECO:0000259" key="7">
    <source>
        <dbReference type="Pfam" id="PF01850"/>
    </source>
</evidence>
<dbReference type="InterPro" id="IPR050556">
    <property type="entry name" value="Type_II_TA_system_RNase"/>
</dbReference>
<dbReference type="CDD" id="cd09881">
    <property type="entry name" value="PIN_VapC4-5_FitB-like"/>
    <property type="match status" value="1"/>
</dbReference>
<evidence type="ECO:0000313" key="9">
    <source>
        <dbReference type="Proteomes" id="UP001215956"/>
    </source>
</evidence>
<dbReference type="InterPro" id="IPR002716">
    <property type="entry name" value="PIN_dom"/>
</dbReference>
<reference evidence="8 9" key="1">
    <citation type="submission" date="2023-03" db="EMBL/GenBank/DDBJ databases">
        <title>Whole genome sequencing of Methanotrichaceae archaeon M04Ac.</title>
        <authorList>
            <person name="Khomyakova M.A."/>
            <person name="Merkel A.Y."/>
            <person name="Slobodkin A.I."/>
        </authorList>
    </citation>
    <scope>NUCLEOTIDE SEQUENCE [LARGE SCALE GENOMIC DNA]</scope>
    <source>
        <strain evidence="8 9">M04Ac</strain>
    </source>
</reference>
<evidence type="ECO:0000256" key="4">
    <source>
        <dbReference type="ARBA" id="ARBA00022801"/>
    </source>
</evidence>
<dbReference type="SUPFAM" id="SSF88723">
    <property type="entry name" value="PIN domain-like"/>
    <property type="match status" value="1"/>
</dbReference>
<feature type="domain" description="PIN" evidence="7">
    <location>
        <begin position="8"/>
        <end position="99"/>
    </location>
</feature>
<evidence type="ECO:0000256" key="3">
    <source>
        <dbReference type="ARBA" id="ARBA00022723"/>
    </source>
</evidence>
<sequence>MEGRGALLATTPITVLELYRGAYLSADPERNLAAAKKILASLIVLPLDDEATIVFGALSARLQSEGRRIGDFDEVIAAIALCRDPEIVTGDLRFRQAARLVVVGW</sequence>
<dbReference type="Gene3D" id="3.40.50.1010">
    <property type="entry name" value="5'-nuclease"/>
    <property type="match status" value="1"/>
</dbReference>
<organism evidence="8 9">
    <name type="scientific">Candidatus Methanocrinis alkalitolerans</name>
    <dbReference type="NCBI Taxonomy" id="3033395"/>
    <lineage>
        <taxon>Archaea</taxon>
        <taxon>Methanobacteriati</taxon>
        <taxon>Methanobacteriota</taxon>
        <taxon>Stenosarchaea group</taxon>
        <taxon>Methanomicrobia</taxon>
        <taxon>Methanotrichales</taxon>
        <taxon>Methanotrichaceae</taxon>
        <taxon>Methanocrinis</taxon>
    </lineage>
</organism>
<keyword evidence="4" id="KW-0378">Hydrolase</keyword>
<keyword evidence="5" id="KW-0460">Magnesium</keyword>
<evidence type="ECO:0000256" key="5">
    <source>
        <dbReference type="ARBA" id="ARBA00022842"/>
    </source>
</evidence>
<keyword evidence="9" id="KW-1185">Reference proteome</keyword>
<comment type="similarity">
    <text evidence="6">Belongs to the PINc/VapC protein family.</text>
</comment>
<dbReference type="PANTHER" id="PTHR33653:SF1">
    <property type="entry name" value="RIBONUCLEASE VAPC2"/>
    <property type="match status" value="1"/>
</dbReference>
<dbReference type="Pfam" id="PF01850">
    <property type="entry name" value="PIN"/>
    <property type="match status" value="1"/>
</dbReference>
<gene>
    <name evidence="8" type="ORF">P0O24_02665</name>
</gene>
<evidence type="ECO:0000256" key="1">
    <source>
        <dbReference type="ARBA" id="ARBA00001946"/>
    </source>
</evidence>
<dbReference type="Proteomes" id="UP001215956">
    <property type="component" value="Unassembled WGS sequence"/>
</dbReference>
<proteinExistence type="inferred from homology"/>
<keyword evidence="3" id="KW-0479">Metal-binding</keyword>
<comment type="cofactor">
    <cofactor evidence="1">
        <name>Mg(2+)</name>
        <dbReference type="ChEBI" id="CHEBI:18420"/>
    </cofactor>
</comment>
<dbReference type="EMBL" id="JARFPL010000006">
    <property type="protein sequence ID" value="MDF0592484.1"/>
    <property type="molecule type" value="Genomic_DNA"/>
</dbReference>
<evidence type="ECO:0000313" key="8">
    <source>
        <dbReference type="EMBL" id="MDF0592484.1"/>
    </source>
</evidence>
<dbReference type="PANTHER" id="PTHR33653">
    <property type="entry name" value="RIBONUCLEASE VAPC2"/>
    <property type="match status" value="1"/>
</dbReference>
<evidence type="ECO:0000256" key="2">
    <source>
        <dbReference type="ARBA" id="ARBA00022722"/>
    </source>
</evidence>
<evidence type="ECO:0000256" key="6">
    <source>
        <dbReference type="ARBA" id="ARBA00038093"/>
    </source>
</evidence>
<protein>
    <submittedName>
        <fullName evidence="8">Type II toxin-antitoxin system VapC family toxin</fullName>
    </submittedName>
</protein>
<name>A0ABT5XCR6_9EURY</name>
<keyword evidence="2" id="KW-0540">Nuclease</keyword>